<name>A0ABR9DN63_9MICO</name>
<feature type="domain" description="Integral membrane bound transporter" evidence="6">
    <location>
        <begin position="43"/>
        <end position="162"/>
    </location>
</feature>
<proteinExistence type="predicted"/>
<evidence type="ECO:0000256" key="5">
    <source>
        <dbReference type="SAM" id="Phobius"/>
    </source>
</evidence>
<reference evidence="7 8" key="1">
    <citation type="submission" date="2020-09" db="EMBL/GenBank/DDBJ databases">
        <title>Flavimobilis rhizosphaerae sp. nov., isolated from rhizosphere soil of Spartina alterniflora.</title>
        <authorList>
            <person name="Hanqin C."/>
        </authorList>
    </citation>
    <scope>NUCLEOTIDE SEQUENCE [LARGE SCALE GENOMIC DNA]</scope>
    <source>
        <strain evidence="7 8">GY 10621</strain>
    </source>
</reference>
<evidence type="ECO:0000313" key="8">
    <source>
        <dbReference type="Proteomes" id="UP000642107"/>
    </source>
</evidence>
<sequence length="363" mass="38747">MDTPARTVRRRALQLRVLQGRSRVRRAFVPVLQAAVASSAAYAFAFFVLGHEMPFFAPISAWICLGFSADRELRRVAELGVGVALGVGFGDLVAHGIGSGWWQIGVTLLAASLLARFLDRGQMLTMQAGVQAIVIIGMPQMQAGPVGRWTDALVGGVTALLVATLTPGDPRRHARTLGAEATTALAEMLRELAAGLRTHDIDRVRTALDRGRRTQGLLEDWATSAQAGLQNTRLDAASRRFRADFRLLVRQAEMLDRAVRSVRVLARRAISMPPDADVDSVGELLGRSARATQVLAAVIGAGSDPTPARGALRDAASLADPGSLGDAGWQVQSLVMLMRSPLVDLLEASGETPEAAREALPEL</sequence>
<evidence type="ECO:0000256" key="2">
    <source>
        <dbReference type="ARBA" id="ARBA00022692"/>
    </source>
</evidence>
<organism evidence="7 8">
    <name type="scientific">Flavimobilis rhizosphaerae</name>
    <dbReference type="NCBI Taxonomy" id="2775421"/>
    <lineage>
        <taxon>Bacteria</taxon>
        <taxon>Bacillati</taxon>
        <taxon>Actinomycetota</taxon>
        <taxon>Actinomycetes</taxon>
        <taxon>Micrococcales</taxon>
        <taxon>Jonesiaceae</taxon>
        <taxon>Flavimobilis</taxon>
    </lineage>
</organism>
<evidence type="ECO:0000256" key="4">
    <source>
        <dbReference type="ARBA" id="ARBA00023136"/>
    </source>
</evidence>
<dbReference type="Proteomes" id="UP000642107">
    <property type="component" value="Unassembled WGS sequence"/>
</dbReference>
<evidence type="ECO:0000256" key="3">
    <source>
        <dbReference type="ARBA" id="ARBA00022989"/>
    </source>
</evidence>
<accession>A0ABR9DN63</accession>
<comment type="caution">
    <text evidence="7">The sequence shown here is derived from an EMBL/GenBank/DDBJ whole genome shotgun (WGS) entry which is preliminary data.</text>
</comment>
<comment type="subcellular location">
    <subcellularLocation>
        <location evidence="1">Membrane</location>
        <topology evidence="1">Multi-pass membrane protein</topology>
    </subcellularLocation>
</comment>
<keyword evidence="2 5" id="KW-0812">Transmembrane</keyword>
<evidence type="ECO:0000256" key="1">
    <source>
        <dbReference type="ARBA" id="ARBA00004141"/>
    </source>
</evidence>
<evidence type="ECO:0000313" key="7">
    <source>
        <dbReference type="EMBL" id="MBD9698565.1"/>
    </source>
</evidence>
<keyword evidence="8" id="KW-1185">Reference proteome</keyword>
<feature type="transmembrane region" description="Helical" evidence="5">
    <location>
        <begin position="27"/>
        <end position="47"/>
    </location>
</feature>
<gene>
    <name evidence="7" type="ORF">IGS67_03525</name>
</gene>
<dbReference type="EMBL" id="JACZDF010000002">
    <property type="protein sequence ID" value="MBD9698565.1"/>
    <property type="molecule type" value="Genomic_DNA"/>
</dbReference>
<keyword evidence="3 5" id="KW-1133">Transmembrane helix</keyword>
<dbReference type="RefSeq" id="WP_192277972.1">
    <property type="nucleotide sequence ID" value="NZ_JACZDF010000002.1"/>
</dbReference>
<keyword evidence="4 5" id="KW-0472">Membrane</keyword>
<evidence type="ECO:0000259" key="6">
    <source>
        <dbReference type="Pfam" id="PF13515"/>
    </source>
</evidence>
<dbReference type="InterPro" id="IPR049453">
    <property type="entry name" value="Memb_transporter_dom"/>
</dbReference>
<protein>
    <submittedName>
        <fullName evidence="7">FUSC family protein</fullName>
    </submittedName>
</protein>
<dbReference type="Pfam" id="PF13515">
    <property type="entry name" value="FUSC_2"/>
    <property type="match status" value="1"/>
</dbReference>